<comment type="subcellular location">
    <subcellularLocation>
        <location evidence="1">Nucleus</location>
    </subcellularLocation>
</comment>
<evidence type="ECO:0000256" key="10">
    <source>
        <dbReference type="ARBA" id="ARBA00023125"/>
    </source>
</evidence>
<keyword evidence="6 13" id="KW-0863">Zinc-finger</keyword>
<dbReference type="SUPFAM" id="SSF57667">
    <property type="entry name" value="beta-beta-alpha zinc fingers"/>
    <property type="match status" value="4"/>
</dbReference>
<dbReference type="PANTHER" id="PTHR23226:SF416">
    <property type="entry name" value="FI01424P"/>
    <property type="match status" value="1"/>
</dbReference>
<dbReference type="PROSITE" id="PS00028">
    <property type="entry name" value="ZINC_FINGER_C2H2_1"/>
    <property type="match status" value="6"/>
</dbReference>
<evidence type="ECO:0000256" key="9">
    <source>
        <dbReference type="ARBA" id="ARBA00023015"/>
    </source>
</evidence>
<evidence type="ECO:0000256" key="4">
    <source>
        <dbReference type="ARBA" id="ARBA00022723"/>
    </source>
</evidence>
<keyword evidence="4" id="KW-0479">Metal-binding</keyword>
<evidence type="ECO:0000313" key="16">
    <source>
        <dbReference type="EMBL" id="RMB89951.1"/>
    </source>
</evidence>
<feature type="region of interest" description="Disordered" evidence="14">
    <location>
        <begin position="396"/>
        <end position="434"/>
    </location>
</feature>
<dbReference type="Gene3D" id="3.30.160.60">
    <property type="entry name" value="Classic Zinc Finger"/>
    <property type="match status" value="7"/>
</dbReference>
<dbReference type="Proteomes" id="UP000269221">
    <property type="component" value="Unassembled WGS sequence"/>
</dbReference>
<dbReference type="AlphaFoldDB" id="A0A3M0IKQ2"/>
<dbReference type="GO" id="GO:0005634">
    <property type="term" value="C:nucleus"/>
    <property type="evidence" value="ECO:0007669"/>
    <property type="project" value="UniProtKB-SubCell"/>
</dbReference>
<keyword evidence="9" id="KW-0805">Transcription regulation</keyword>
<feature type="domain" description="C2H2-type" evidence="15">
    <location>
        <begin position="704"/>
        <end position="726"/>
    </location>
</feature>
<sequence>MLDLLFAKRDGLVGDVVVGGRLGQNDHEIIEFSIFGEVRRSTSKTLALYFRRADFGLFRRLIQSIPWEAALKNKGVQESWACLKTEILRAQEQTVPVCRKDNKKCFYNYINAKRKGKTNLCSLLDKGGNLISADEEKAEVLNAYFASVFSEETTCLQDNCPPGLVDGVREQNGPLIIQEEAVRELLTCLDIHKSMRPDRLHPRVMRELADELAKPLSIIYQQSWLTGEVSDDWKLANVTPIHKKGEKEDPGNYRPVSLTSEPGKIMEQFISSAITQNLQDGQGIRPSQHGFRRGGTQASLLHKQEVQSSPVLQDDFRKRGDRSFQRGDGFFNSRIAAAATAWRQAGHPLATGSNSFDKNATGFRYPPHSWVKTPYAIPFSVFTNKSNSFLRSAAPKEMPVNQERGTGDSCCRPPSPDAVPLPDELEEGLEDGPVPPPAEPLAEPTIGLKELTEQIQVVMQRLDERAHTAAELLSTTTVTGQDEPTSFSSQLTPMQRLLEQTAESSSQATPLPAPPVTRWSRIIDKELSMETREDKSPRQILVEEAVLSSSTAQESDGEEQPLRFRRRRGCKSRSRGSEEERATLCQEEERPFHCPNCRKGFNHSCNLDWHRCIHTGERPHECEECGMSFRVRAHLICHQRIHTGERHYKCGEYGMSFRSSFNLTQHQNIHTGEKPYKCGECGKSFSHSSSLIVHRTIHTGERPYKCSECGKGFRISSSLLLHQRIHRERPFHCPDCGQGFKQNSTLVRHQHMHSRERPYECPQCGKSFSQGSALTQHQERHL</sequence>
<dbReference type="FunFam" id="3.30.160.60:FF:000295">
    <property type="entry name" value="zinc finger protein 19"/>
    <property type="match status" value="1"/>
</dbReference>
<keyword evidence="17" id="KW-1185">Reference proteome</keyword>
<evidence type="ECO:0000256" key="11">
    <source>
        <dbReference type="ARBA" id="ARBA00023163"/>
    </source>
</evidence>
<evidence type="ECO:0000259" key="15">
    <source>
        <dbReference type="PROSITE" id="PS50157"/>
    </source>
</evidence>
<evidence type="ECO:0000256" key="3">
    <source>
        <dbReference type="ARBA" id="ARBA00022499"/>
    </source>
</evidence>
<keyword evidence="12" id="KW-0539">Nucleus</keyword>
<comment type="similarity">
    <text evidence="2">Belongs to the krueppel C2H2-type zinc-finger protein family.</text>
</comment>
<evidence type="ECO:0000256" key="12">
    <source>
        <dbReference type="ARBA" id="ARBA00023242"/>
    </source>
</evidence>
<dbReference type="FunFam" id="3.30.160.60:FF:000358">
    <property type="entry name" value="zinc finger protein 24"/>
    <property type="match status" value="1"/>
</dbReference>
<feature type="domain" description="C2H2-type" evidence="15">
    <location>
        <begin position="676"/>
        <end position="703"/>
    </location>
</feature>
<evidence type="ECO:0000256" key="8">
    <source>
        <dbReference type="ARBA" id="ARBA00022843"/>
    </source>
</evidence>
<accession>A0A3M0IKQ2</accession>
<protein>
    <recommendedName>
        <fullName evidence="15">C2H2-type domain-containing protein</fullName>
    </recommendedName>
</protein>
<organism evidence="16 17">
    <name type="scientific">Hirundo rustica rustica</name>
    <dbReference type="NCBI Taxonomy" id="333673"/>
    <lineage>
        <taxon>Eukaryota</taxon>
        <taxon>Metazoa</taxon>
        <taxon>Chordata</taxon>
        <taxon>Craniata</taxon>
        <taxon>Vertebrata</taxon>
        <taxon>Euteleostomi</taxon>
        <taxon>Archelosauria</taxon>
        <taxon>Archosauria</taxon>
        <taxon>Dinosauria</taxon>
        <taxon>Saurischia</taxon>
        <taxon>Theropoda</taxon>
        <taxon>Coelurosauria</taxon>
        <taxon>Aves</taxon>
        <taxon>Neognathae</taxon>
        <taxon>Neoaves</taxon>
        <taxon>Telluraves</taxon>
        <taxon>Australaves</taxon>
        <taxon>Passeriformes</taxon>
        <taxon>Sylvioidea</taxon>
        <taxon>Hirundinidae</taxon>
        <taxon>Hirundo</taxon>
    </lineage>
</organism>
<dbReference type="SMART" id="SM00355">
    <property type="entry name" value="ZnF_C2H2"/>
    <property type="match status" value="7"/>
</dbReference>
<feature type="region of interest" description="Disordered" evidence="14">
    <location>
        <begin position="547"/>
        <end position="573"/>
    </location>
</feature>
<dbReference type="InterPro" id="IPR013087">
    <property type="entry name" value="Znf_C2H2_type"/>
</dbReference>
<keyword evidence="3" id="KW-1017">Isopeptide bond</keyword>
<evidence type="ECO:0000256" key="6">
    <source>
        <dbReference type="ARBA" id="ARBA00022771"/>
    </source>
</evidence>
<dbReference type="STRING" id="333673.A0A3M0IKQ2"/>
<keyword evidence="8" id="KW-0832">Ubl conjugation</keyword>
<evidence type="ECO:0000256" key="7">
    <source>
        <dbReference type="ARBA" id="ARBA00022833"/>
    </source>
</evidence>
<dbReference type="InterPro" id="IPR036236">
    <property type="entry name" value="Znf_C2H2_sf"/>
</dbReference>
<dbReference type="Pfam" id="PF00096">
    <property type="entry name" value="zf-C2H2"/>
    <property type="match status" value="4"/>
</dbReference>
<dbReference type="GO" id="GO:0000981">
    <property type="term" value="F:DNA-binding transcription factor activity, RNA polymerase II-specific"/>
    <property type="evidence" value="ECO:0007669"/>
    <property type="project" value="TreeGrafter"/>
</dbReference>
<dbReference type="FunFam" id="3.30.160.60:FF:000321">
    <property type="entry name" value="myeloid zinc finger 1 isoform X1"/>
    <property type="match status" value="1"/>
</dbReference>
<reference evidence="16 17" key="1">
    <citation type="submission" date="2018-07" db="EMBL/GenBank/DDBJ databases">
        <title>A high quality draft genome assembly of the barn swallow (H. rustica rustica).</title>
        <authorList>
            <person name="Formenti G."/>
            <person name="Chiara M."/>
            <person name="Poveda L."/>
            <person name="Francoijs K.-J."/>
            <person name="Bonisoli-Alquati A."/>
            <person name="Canova L."/>
            <person name="Gianfranceschi L."/>
            <person name="Horner D.S."/>
            <person name="Saino N."/>
        </authorList>
    </citation>
    <scope>NUCLEOTIDE SEQUENCE [LARGE SCALE GENOMIC DNA]</scope>
    <source>
        <strain evidence="16">Chelidonia</strain>
        <tissue evidence="16">Blood</tissue>
    </source>
</reference>
<dbReference type="FunFam" id="3.30.160.60:FF:002090">
    <property type="entry name" value="Zinc finger protein 473"/>
    <property type="match status" value="1"/>
</dbReference>
<dbReference type="OrthoDB" id="6077919at2759"/>
<comment type="caution">
    <text evidence="16">The sequence shown here is derived from an EMBL/GenBank/DDBJ whole genome shotgun (WGS) entry which is preliminary data.</text>
</comment>
<keyword evidence="7" id="KW-0862">Zinc</keyword>
<dbReference type="EMBL" id="QRBI01000265">
    <property type="protein sequence ID" value="RMB89951.1"/>
    <property type="molecule type" value="Genomic_DNA"/>
</dbReference>
<feature type="domain" description="C2H2-type" evidence="15">
    <location>
        <begin position="731"/>
        <end position="758"/>
    </location>
</feature>
<feature type="domain" description="C2H2-type" evidence="15">
    <location>
        <begin position="592"/>
        <end position="619"/>
    </location>
</feature>
<feature type="domain" description="C2H2-type" evidence="15">
    <location>
        <begin position="759"/>
        <end position="782"/>
    </location>
</feature>
<feature type="domain" description="C2H2-type" evidence="15">
    <location>
        <begin position="648"/>
        <end position="675"/>
    </location>
</feature>
<dbReference type="PROSITE" id="PS50157">
    <property type="entry name" value="ZINC_FINGER_C2H2_2"/>
    <property type="match status" value="7"/>
</dbReference>
<dbReference type="PANTHER" id="PTHR23226">
    <property type="entry name" value="ZINC FINGER AND SCAN DOMAIN-CONTAINING"/>
    <property type="match status" value="1"/>
</dbReference>
<feature type="domain" description="C2H2-type" evidence="15">
    <location>
        <begin position="620"/>
        <end position="647"/>
    </location>
</feature>
<dbReference type="FunFam" id="3.30.160.60:FF:000087">
    <property type="entry name" value="Zinc finger protein 354B"/>
    <property type="match status" value="1"/>
</dbReference>
<proteinExistence type="inferred from homology"/>
<name>A0A3M0IKQ2_HIRRU</name>
<keyword evidence="5" id="KW-0677">Repeat</keyword>
<feature type="compositionally biased region" description="Basic residues" evidence="14">
    <location>
        <begin position="563"/>
        <end position="573"/>
    </location>
</feature>
<keyword evidence="10" id="KW-0238">DNA-binding</keyword>
<keyword evidence="11" id="KW-0804">Transcription</keyword>
<dbReference type="FunFam" id="3.30.160.60:FF:000178">
    <property type="entry name" value="Zinc finger protein 14 homolog"/>
    <property type="match status" value="1"/>
</dbReference>
<evidence type="ECO:0000313" key="17">
    <source>
        <dbReference type="Proteomes" id="UP000269221"/>
    </source>
</evidence>
<dbReference type="GO" id="GO:0000978">
    <property type="term" value="F:RNA polymerase II cis-regulatory region sequence-specific DNA binding"/>
    <property type="evidence" value="ECO:0007669"/>
    <property type="project" value="TreeGrafter"/>
</dbReference>
<dbReference type="GO" id="GO:0008270">
    <property type="term" value="F:zinc ion binding"/>
    <property type="evidence" value="ECO:0007669"/>
    <property type="project" value="UniProtKB-KW"/>
</dbReference>
<evidence type="ECO:0000256" key="1">
    <source>
        <dbReference type="ARBA" id="ARBA00004123"/>
    </source>
</evidence>
<evidence type="ECO:0000256" key="13">
    <source>
        <dbReference type="PROSITE-ProRule" id="PRU00042"/>
    </source>
</evidence>
<evidence type="ECO:0000256" key="14">
    <source>
        <dbReference type="SAM" id="MobiDB-lite"/>
    </source>
</evidence>
<gene>
    <name evidence="16" type="ORF">DUI87_33648</name>
</gene>
<evidence type="ECO:0000256" key="5">
    <source>
        <dbReference type="ARBA" id="ARBA00022737"/>
    </source>
</evidence>
<evidence type="ECO:0000256" key="2">
    <source>
        <dbReference type="ARBA" id="ARBA00006991"/>
    </source>
</evidence>